<dbReference type="EMBL" id="CP009220">
    <property type="protein sequence ID" value="ALC04910.1"/>
    <property type="molecule type" value="Genomic_DNA"/>
</dbReference>
<comment type="similarity">
    <text evidence="6">Belongs to the ABC-4 integral membrane protein family.</text>
</comment>
<evidence type="ECO:0000313" key="10">
    <source>
        <dbReference type="EMBL" id="ALC04910.1"/>
    </source>
</evidence>
<feature type="transmembrane region" description="Helical" evidence="7">
    <location>
        <begin position="433"/>
        <end position="453"/>
    </location>
</feature>
<dbReference type="InterPro" id="IPR003838">
    <property type="entry name" value="ABC3_permease_C"/>
</dbReference>
<reference evidence="10 11" key="1">
    <citation type="submission" date="2014-08" db="EMBL/GenBank/DDBJ databases">
        <title>Complete genome sequence of Corynebacterium deserti GIMN1.010 (=DSM 45689), isolated from desert sand in western China.</title>
        <authorList>
            <person name="Ruckert C."/>
            <person name="Albersmeier A."/>
            <person name="Kalinowski J."/>
        </authorList>
    </citation>
    <scope>NUCLEOTIDE SEQUENCE [LARGE SCALE GENOMIC DNA]</scope>
    <source>
        <strain evidence="10 11">GIMN1.010</strain>
    </source>
</reference>
<gene>
    <name evidence="10" type="ORF">CDES_02245</name>
</gene>
<evidence type="ECO:0000313" key="11">
    <source>
        <dbReference type="Proteomes" id="UP000068067"/>
    </source>
</evidence>
<feature type="domain" description="ABC3 transporter permease C-terminal" evidence="8">
    <location>
        <begin position="769"/>
        <end position="885"/>
    </location>
</feature>
<sequence length="890" mass="93172">MGGQVITGLRSLRAFINSPLRTITWRSVVANKLRMALTLLSVILGTAFLCGSLLLTNSLERTFSSIIDAGVEGVDLGVIAQQNNPDGVPFDVISEIAQYPEVRAVNVIGDGPGMPSGTTMTGQSALILTDASGQPLQAGSSGTHPLAMYPPGQWVAPEPTLIDGHFPSTDSEVVVNSSAANRGGLTIGDDVTIVTPTERITATLSGTFESNSDVAGWIGVGFTPSRYLDLFTNGTHASQITIAVNDGVDPMDVRNRIGKTYRTLMPLLPEQIIEQTTGDTTRQLEFMTYVLIAFAAIALIVGSFIIANTFAMIVAQRTSEFALLRSIGVPTFQIGFSVIMEAVFIGLIGGILGIVVGFGVVNALVQILNQLGETLSSINLSYNASAFIFPILFAVTATALSAIAPAHRAGNLPPVEAFDSSDARSDNLGRIRILIGAVLVTLGISLTVAGALVSGVNGDDLSTEPRLALIGGGLLLIFFAITLCGPALIVATSQSLGVAIMAPFRSVGKLAQRNTLRNPRRSATTALAVTLSVGLVACVGVIGATTRASVFGSMDSTIRAPFVLDSIGGTMVPGQPSGGSRSLSMSSSVAPAVAEARGVGNVGTLMTGSVQVNGWDNENTSIFDGDIASFLDLAVRSGEAFDGDTPGAMISTTYADQSDLEVGDRITVNPYGSEDGIRVPITGIYAETSLVGHLIVNSAATYRVVTTPETYHRSQIFVDGDGSTTNDELRDILTQTVSPFLIVQVKSKDEFRGSLGTQINQLLGIVYGLLALAVIIAILGIVNTLFLSISERTREIGILRATGIQRSQIRRMISLESVILSIHGAVHGLALGTFVGWAIVSCLRSRGMAPVEFPWTQIILMLVSAVIIGSLAALIPANRASKISPLEAIS</sequence>
<keyword evidence="4 7" id="KW-1133">Transmembrane helix</keyword>
<evidence type="ECO:0000256" key="4">
    <source>
        <dbReference type="ARBA" id="ARBA00022989"/>
    </source>
</evidence>
<feature type="domain" description="MacB-like periplasmic core" evidence="9">
    <location>
        <begin position="36"/>
        <end position="258"/>
    </location>
</feature>
<feature type="domain" description="ABC3 transporter permease C-terminal" evidence="8">
    <location>
        <begin position="293"/>
        <end position="414"/>
    </location>
</feature>
<feature type="domain" description="MacB-like periplasmic core" evidence="9">
    <location>
        <begin position="522"/>
        <end position="734"/>
    </location>
</feature>
<feature type="transmembrane region" description="Helical" evidence="7">
    <location>
        <begin position="762"/>
        <end position="786"/>
    </location>
</feature>
<feature type="transmembrane region" description="Helical" evidence="7">
    <location>
        <begin position="473"/>
        <end position="502"/>
    </location>
</feature>
<dbReference type="Pfam" id="PF12704">
    <property type="entry name" value="MacB_PCD"/>
    <property type="match status" value="2"/>
</dbReference>
<dbReference type="KEGG" id="cdx:CDES_02245"/>
<dbReference type="InterPro" id="IPR050250">
    <property type="entry name" value="Macrolide_Exporter_MacB"/>
</dbReference>
<accession>A0A0M4CK54</accession>
<evidence type="ECO:0000256" key="3">
    <source>
        <dbReference type="ARBA" id="ARBA00022692"/>
    </source>
</evidence>
<keyword evidence="3 7" id="KW-0812">Transmembrane</keyword>
<evidence type="ECO:0000259" key="8">
    <source>
        <dbReference type="Pfam" id="PF02687"/>
    </source>
</evidence>
<organism evidence="10 11">
    <name type="scientific">Corynebacterium deserti GIMN1.010</name>
    <dbReference type="NCBI Taxonomy" id="931089"/>
    <lineage>
        <taxon>Bacteria</taxon>
        <taxon>Bacillati</taxon>
        <taxon>Actinomycetota</taxon>
        <taxon>Actinomycetes</taxon>
        <taxon>Mycobacteriales</taxon>
        <taxon>Corynebacteriaceae</taxon>
        <taxon>Corynebacterium</taxon>
    </lineage>
</organism>
<dbReference type="Pfam" id="PF02687">
    <property type="entry name" value="FtsX"/>
    <property type="match status" value="2"/>
</dbReference>
<evidence type="ECO:0000256" key="5">
    <source>
        <dbReference type="ARBA" id="ARBA00023136"/>
    </source>
</evidence>
<keyword evidence="11" id="KW-1185">Reference proteome</keyword>
<keyword evidence="2" id="KW-1003">Cell membrane</keyword>
<feature type="transmembrane region" description="Helical" evidence="7">
    <location>
        <begin position="286"/>
        <end position="315"/>
    </location>
</feature>
<evidence type="ECO:0000256" key="6">
    <source>
        <dbReference type="ARBA" id="ARBA00038076"/>
    </source>
</evidence>
<feature type="transmembrane region" description="Helical" evidence="7">
    <location>
        <begin position="523"/>
        <end position="544"/>
    </location>
</feature>
<dbReference type="PANTHER" id="PTHR30572">
    <property type="entry name" value="MEMBRANE COMPONENT OF TRANSPORTER-RELATED"/>
    <property type="match status" value="1"/>
</dbReference>
<evidence type="ECO:0000256" key="7">
    <source>
        <dbReference type="SAM" id="Phobius"/>
    </source>
</evidence>
<feature type="transmembrane region" description="Helical" evidence="7">
    <location>
        <begin position="855"/>
        <end position="875"/>
    </location>
</feature>
<evidence type="ECO:0000256" key="2">
    <source>
        <dbReference type="ARBA" id="ARBA00022475"/>
    </source>
</evidence>
<evidence type="ECO:0000259" key="9">
    <source>
        <dbReference type="Pfam" id="PF12704"/>
    </source>
</evidence>
<proteinExistence type="inferred from homology"/>
<evidence type="ECO:0000256" key="1">
    <source>
        <dbReference type="ARBA" id="ARBA00004651"/>
    </source>
</evidence>
<dbReference type="GO" id="GO:0022857">
    <property type="term" value="F:transmembrane transporter activity"/>
    <property type="evidence" value="ECO:0007669"/>
    <property type="project" value="TreeGrafter"/>
</dbReference>
<dbReference type="GO" id="GO:0005886">
    <property type="term" value="C:plasma membrane"/>
    <property type="evidence" value="ECO:0007669"/>
    <property type="project" value="UniProtKB-SubCell"/>
</dbReference>
<dbReference type="PANTHER" id="PTHR30572:SF4">
    <property type="entry name" value="ABC TRANSPORTER PERMEASE YTRF"/>
    <property type="match status" value="1"/>
</dbReference>
<feature type="transmembrane region" description="Helical" evidence="7">
    <location>
        <begin position="336"/>
        <end position="364"/>
    </location>
</feature>
<feature type="transmembrane region" description="Helical" evidence="7">
    <location>
        <begin position="35"/>
        <end position="55"/>
    </location>
</feature>
<keyword evidence="5 7" id="KW-0472">Membrane</keyword>
<dbReference type="Proteomes" id="UP000068067">
    <property type="component" value="Chromosome"/>
</dbReference>
<feature type="transmembrane region" description="Helical" evidence="7">
    <location>
        <begin position="818"/>
        <end position="840"/>
    </location>
</feature>
<dbReference type="STRING" id="931089.CDES_02245"/>
<feature type="transmembrane region" description="Helical" evidence="7">
    <location>
        <begin position="384"/>
        <end position="404"/>
    </location>
</feature>
<protein>
    <submittedName>
        <fullName evidence="10">ABC transporter</fullName>
    </submittedName>
</protein>
<name>A0A0M4CK54_9CORY</name>
<comment type="subcellular location">
    <subcellularLocation>
        <location evidence="1">Cell membrane</location>
        <topology evidence="1">Multi-pass membrane protein</topology>
    </subcellularLocation>
</comment>
<dbReference type="InterPro" id="IPR025857">
    <property type="entry name" value="MacB_PCD"/>
</dbReference>
<dbReference type="PATRIC" id="fig|931089.4.peg.455"/>
<dbReference type="AlphaFoldDB" id="A0A0M4CK54"/>